<reference evidence="3" key="1">
    <citation type="journal article" date="2019" name="Int. J. Syst. Evol. Microbiol.">
        <title>The Global Catalogue of Microorganisms (GCM) 10K type strain sequencing project: providing services to taxonomists for standard genome sequencing and annotation.</title>
        <authorList>
            <consortium name="The Broad Institute Genomics Platform"/>
            <consortium name="The Broad Institute Genome Sequencing Center for Infectious Disease"/>
            <person name="Wu L."/>
            <person name="Ma J."/>
        </authorList>
    </citation>
    <scope>NUCLEOTIDE SEQUENCE [LARGE SCALE GENOMIC DNA]</scope>
    <source>
        <strain evidence="3">JCM 18283</strain>
    </source>
</reference>
<feature type="compositionally biased region" description="Acidic residues" evidence="1">
    <location>
        <begin position="38"/>
        <end position="82"/>
    </location>
</feature>
<evidence type="ECO:0000313" key="3">
    <source>
        <dbReference type="Proteomes" id="UP001501436"/>
    </source>
</evidence>
<feature type="compositionally biased region" description="Basic and acidic residues" evidence="1">
    <location>
        <begin position="198"/>
        <end position="207"/>
    </location>
</feature>
<sequence>MMTTNDMAWNDRDDQLRRENEGAYAGQEYSTSGRAVDPDEEELDEEDELAFEDEDELDSEIEDDEIDDTDPLYDEEDEDDDTLTAGYTNTLSDDAAFNRNYDASEGSEFNEDKDFEAHLNPESVDPDPNEIPEKEESENEGSGYTPSREYSEPQEGNDASYSEQNDVTPPEHREFPAEGPAKTDFEARPHGRTTGRMLGHEPGTEGI</sequence>
<feature type="compositionally biased region" description="Acidic residues" evidence="1">
    <location>
        <begin position="124"/>
        <end position="139"/>
    </location>
</feature>
<feature type="compositionally biased region" description="Polar residues" evidence="1">
    <location>
        <begin position="157"/>
        <end position="167"/>
    </location>
</feature>
<evidence type="ECO:0000256" key="1">
    <source>
        <dbReference type="SAM" id="MobiDB-lite"/>
    </source>
</evidence>
<feature type="compositionally biased region" description="Basic and acidic residues" evidence="1">
    <location>
        <begin position="9"/>
        <end position="21"/>
    </location>
</feature>
<proteinExistence type="predicted"/>
<accession>A0ABP9G5W3</accession>
<feature type="region of interest" description="Disordered" evidence="1">
    <location>
        <begin position="1"/>
        <end position="207"/>
    </location>
</feature>
<evidence type="ECO:0000313" key="2">
    <source>
        <dbReference type="EMBL" id="GAA4920660.1"/>
    </source>
</evidence>
<feature type="compositionally biased region" description="Basic and acidic residues" evidence="1">
    <location>
        <begin position="110"/>
        <end position="119"/>
    </location>
</feature>
<organism evidence="2 3">
    <name type="scientific">Mucilaginibacter defluvii</name>
    <dbReference type="NCBI Taxonomy" id="1196019"/>
    <lineage>
        <taxon>Bacteria</taxon>
        <taxon>Pseudomonadati</taxon>
        <taxon>Bacteroidota</taxon>
        <taxon>Sphingobacteriia</taxon>
        <taxon>Sphingobacteriales</taxon>
        <taxon>Sphingobacteriaceae</taxon>
        <taxon>Mucilaginibacter</taxon>
    </lineage>
</organism>
<dbReference type="EMBL" id="BAABJI010000002">
    <property type="protein sequence ID" value="GAA4920660.1"/>
    <property type="molecule type" value="Genomic_DNA"/>
</dbReference>
<feature type="compositionally biased region" description="Basic and acidic residues" evidence="1">
    <location>
        <begin position="169"/>
        <end position="189"/>
    </location>
</feature>
<dbReference type="Proteomes" id="UP001501436">
    <property type="component" value="Unassembled WGS sequence"/>
</dbReference>
<comment type="caution">
    <text evidence="2">The sequence shown here is derived from an EMBL/GenBank/DDBJ whole genome shotgun (WGS) entry which is preliminary data.</text>
</comment>
<keyword evidence="3" id="KW-1185">Reference proteome</keyword>
<gene>
    <name evidence="2" type="ORF">GCM10023313_25550</name>
</gene>
<protein>
    <submittedName>
        <fullName evidence="2">Uncharacterized protein</fullName>
    </submittedName>
</protein>
<dbReference type="RefSeq" id="WP_345331602.1">
    <property type="nucleotide sequence ID" value="NZ_BAABJI010000002.1"/>
</dbReference>
<name>A0ABP9G5W3_9SPHI</name>